<dbReference type="RefSeq" id="WP_219235202.1">
    <property type="nucleotide sequence ID" value="NZ_CP049362.1"/>
</dbReference>
<keyword evidence="1" id="KW-0436">Ligase</keyword>
<name>A0ABX8SW53_9BURK</name>
<dbReference type="InterPro" id="IPR022310">
    <property type="entry name" value="NAD/GMP_synthase"/>
</dbReference>
<dbReference type="Pfam" id="PF02540">
    <property type="entry name" value="NAD_synthase"/>
    <property type="match status" value="1"/>
</dbReference>
<evidence type="ECO:0000313" key="3">
    <source>
        <dbReference type="EMBL" id="QXX80251.1"/>
    </source>
</evidence>
<evidence type="ECO:0000259" key="2">
    <source>
        <dbReference type="Pfam" id="PF02540"/>
    </source>
</evidence>
<feature type="domain" description="NAD/GMP synthase" evidence="2">
    <location>
        <begin position="69"/>
        <end position="183"/>
    </location>
</feature>
<dbReference type="Proteomes" id="UP000826050">
    <property type="component" value="Chromosome"/>
</dbReference>
<reference evidence="3 4" key="1">
    <citation type="submission" date="2020-02" db="EMBL/GenBank/DDBJ databases">
        <title>Partial ammonium oxidation to N2 by heterotrophic bacteria.</title>
        <authorList>
            <person name="Wu M."/>
        </authorList>
    </citation>
    <scope>NUCLEOTIDE SEQUENCE [LARGE SCALE GENOMIC DNA]</scope>
    <source>
        <strain evidence="3 4">HO-1</strain>
    </source>
</reference>
<dbReference type="InterPro" id="IPR020022">
    <property type="entry name" value="N-acetyl_sugar_amidoTrfase"/>
</dbReference>
<organism evidence="3 4">
    <name type="scientific">Alcaligenes ammonioxydans</name>
    <dbReference type="NCBI Taxonomy" id="2582914"/>
    <lineage>
        <taxon>Bacteria</taxon>
        <taxon>Pseudomonadati</taxon>
        <taxon>Pseudomonadota</taxon>
        <taxon>Betaproteobacteria</taxon>
        <taxon>Burkholderiales</taxon>
        <taxon>Alcaligenaceae</taxon>
        <taxon>Alcaligenes</taxon>
    </lineage>
</organism>
<accession>A0ABX8SW53</accession>
<dbReference type="NCBIfam" id="TIGR03573">
    <property type="entry name" value="WbuX"/>
    <property type="match status" value="1"/>
</dbReference>
<sequence length="377" mass="43613">MNQHYQVCTRCVMDTSARDIVFNSDGVCNYCTDLEAGTKNTLGLAPEEKERRLQALVAEVKAQGKGKPYDCIVGVSGGVDSSWVLVKAVELGLRPLAVHMDNGWNSELAQNNIENLINGLGVDLYTHVIDWHEYRKLMQAFFDANVVDIELLYDNAMTAVNYQQAAKYGLKHLLAGTNEATEGMRIPRSWNWFKFDKENILDISKKFSDVKIKTFPLFGVLDYIRFALVKKVHWVSVLDLMEFNKFSAMKKLQEKYGYKPYPYKHYESVFTRFYQGYILPVKFGIDKRRVHLSTLIVTGQITREIAIEDLKNIPYPSRYELEEDKAYFLKKMGWVESDLDAYLKAGRVEHDYYRTSYYKWKKLTGFYRSVLKSGSSE</sequence>
<evidence type="ECO:0000256" key="1">
    <source>
        <dbReference type="ARBA" id="ARBA00022598"/>
    </source>
</evidence>
<evidence type="ECO:0000313" key="4">
    <source>
        <dbReference type="Proteomes" id="UP000826050"/>
    </source>
</evidence>
<protein>
    <submittedName>
        <fullName evidence="3">N-acetyl sugar amidotransferase</fullName>
    </submittedName>
</protein>
<gene>
    <name evidence="3" type="ORF">FE795_15330</name>
</gene>
<keyword evidence="4" id="KW-1185">Reference proteome</keyword>
<proteinExistence type="predicted"/>
<dbReference type="EMBL" id="CP049362">
    <property type="protein sequence ID" value="QXX80251.1"/>
    <property type="molecule type" value="Genomic_DNA"/>
</dbReference>